<gene>
    <name evidence="1" type="ORF">RPERSI_LOCUS28099</name>
</gene>
<keyword evidence="2" id="KW-1185">Reference proteome</keyword>
<dbReference type="Proteomes" id="UP000789920">
    <property type="component" value="Unassembled WGS sequence"/>
</dbReference>
<name>A0ACA9S9T1_9GLOM</name>
<dbReference type="EMBL" id="CAJVQC010101140">
    <property type="protein sequence ID" value="CAG8831315.1"/>
    <property type="molecule type" value="Genomic_DNA"/>
</dbReference>
<evidence type="ECO:0000313" key="1">
    <source>
        <dbReference type="EMBL" id="CAG8831315.1"/>
    </source>
</evidence>
<reference evidence="1" key="1">
    <citation type="submission" date="2021-06" db="EMBL/GenBank/DDBJ databases">
        <authorList>
            <person name="Kallberg Y."/>
            <person name="Tangrot J."/>
            <person name="Rosling A."/>
        </authorList>
    </citation>
    <scope>NUCLEOTIDE SEQUENCE</scope>
    <source>
        <strain evidence="1">MA461A</strain>
    </source>
</reference>
<sequence>MSTLAYLISDSSEESSYESAQCSLQKTEKRVEPNNIKGKQSQILQQQEYGGAEKCAITLRSSPSKKTKIELVHKYLMSLVMNSKFPSSARDIKMNWRRK</sequence>
<proteinExistence type="predicted"/>
<protein>
    <submittedName>
        <fullName evidence="1">27698_t:CDS:1</fullName>
    </submittedName>
</protein>
<accession>A0ACA9S9T1</accession>
<feature type="non-terminal residue" evidence="1">
    <location>
        <position position="99"/>
    </location>
</feature>
<comment type="caution">
    <text evidence="1">The sequence shown here is derived from an EMBL/GenBank/DDBJ whole genome shotgun (WGS) entry which is preliminary data.</text>
</comment>
<evidence type="ECO:0000313" key="2">
    <source>
        <dbReference type="Proteomes" id="UP000789920"/>
    </source>
</evidence>
<organism evidence="1 2">
    <name type="scientific">Racocetra persica</name>
    <dbReference type="NCBI Taxonomy" id="160502"/>
    <lineage>
        <taxon>Eukaryota</taxon>
        <taxon>Fungi</taxon>
        <taxon>Fungi incertae sedis</taxon>
        <taxon>Mucoromycota</taxon>
        <taxon>Glomeromycotina</taxon>
        <taxon>Glomeromycetes</taxon>
        <taxon>Diversisporales</taxon>
        <taxon>Gigasporaceae</taxon>
        <taxon>Racocetra</taxon>
    </lineage>
</organism>